<feature type="transmembrane region" description="Helical" evidence="2">
    <location>
        <begin position="70"/>
        <end position="88"/>
    </location>
</feature>
<feature type="transmembrane region" description="Helical" evidence="2">
    <location>
        <begin position="100"/>
        <end position="120"/>
    </location>
</feature>
<dbReference type="EMBL" id="MU858104">
    <property type="protein sequence ID" value="KAK4213730.1"/>
    <property type="molecule type" value="Genomic_DNA"/>
</dbReference>
<evidence type="ECO:0000256" key="2">
    <source>
        <dbReference type="SAM" id="Phobius"/>
    </source>
</evidence>
<protein>
    <submittedName>
        <fullName evidence="3">Uncharacterized protein</fullName>
    </submittedName>
</protein>
<keyword evidence="2" id="KW-0472">Membrane</keyword>
<accession>A0AAN7BA94</accession>
<proteinExistence type="predicted"/>
<feature type="transmembrane region" description="Helical" evidence="2">
    <location>
        <begin position="546"/>
        <end position="567"/>
    </location>
</feature>
<feature type="transmembrane region" description="Helical" evidence="2">
    <location>
        <begin position="47"/>
        <end position="64"/>
    </location>
</feature>
<dbReference type="Proteomes" id="UP001301769">
    <property type="component" value="Unassembled WGS sequence"/>
</dbReference>
<feature type="transmembrane region" description="Helical" evidence="2">
    <location>
        <begin position="336"/>
        <end position="357"/>
    </location>
</feature>
<sequence>MGSSQSSVSSSALSGAQFVSDGLPAVQSYPRCHIFGDASLYSVGIRTGYYLQYLAAVLSILFLRGQESNAWLLSFTPLVAAHFVILLVNSTGPGLIVLDWEIVFGLVFWSLAFLATAVFYRPALADQLNAGFVSKDSRRLQQELTRESGRLVSDQEAEWDKRYIAVIKVLGTETSPKGNGERQINLQTALEEYIEAFTAARVSPGYAEASGYILDLYEDSEGVREVVAQMLISNSQLGAFRDAHAEALRLVGVPVEHAQTTVHTLARIAMEELFPATPVYAGRRSPIQVVKDFETWAGTFGLLGAGSFSVLYAGYLVFTIWVLFRGVDIGRKSRCDVSIIFLMVPTSVYNTAALTVLRVLACIWLVVGGLPALLIGIALLVLGASSWWTEKPLRLRMDKTKEDTAFKAVPYDAEKGKRTAGAGTGPASSLRLQNPGMFRGSRASDKLFEVPASELPSQQRSMSSFKKETEGGLDDLVIEERPRITTETGPAIRGGAGSAVGSGSAVLWLLVRSRWEWLFALLLIHTIVVVEMTIRINRLDMRQPAFSSFGEFLAFFLGAFLFLRVAARCLSAARAEKRRRNSARWLQVRWRVLMERPSLRAAPLRPGDTSGGSVAGLEAKSPVSPTSPTSGTGTGLSRKESLQRVATWHTTGRQSGSSMGRFKEMIDEG</sequence>
<evidence type="ECO:0000256" key="1">
    <source>
        <dbReference type="SAM" id="MobiDB-lite"/>
    </source>
</evidence>
<evidence type="ECO:0000313" key="3">
    <source>
        <dbReference type="EMBL" id="KAK4213730.1"/>
    </source>
</evidence>
<keyword evidence="2" id="KW-0812">Transmembrane</keyword>
<gene>
    <name evidence="3" type="ORF">QBC37DRAFT_168461</name>
</gene>
<keyword evidence="4" id="KW-1185">Reference proteome</keyword>
<reference evidence="3" key="2">
    <citation type="submission" date="2023-05" db="EMBL/GenBank/DDBJ databases">
        <authorList>
            <consortium name="Lawrence Berkeley National Laboratory"/>
            <person name="Steindorff A."/>
            <person name="Hensen N."/>
            <person name="Bonometti L."/>
            <person name="Westerberg I."/>
            <person name="Brannstrom I.O."/>
            <person name="Guillou S."/>
            <person name="Cros-Aarteil S."/>
            <person name="Calhoun S."/>
            <person name="Haridas S."/>
            <person name="Kuo A."/>
            <person name="Mondo S."/>
            <person name="Pangilinan J."/>
            <person name="Riley R."/>
            <person name="Labutti K."/>
            <person name="Andreopoulos B."/>
            <person name="Lipzen A."/>
            <person name="Chen C."/>
            <person name="Yanf M."/>
            <person name="Daum C."/>
            <person name="Ng V."/>
            <person name="Clum A."/>
            <person name="Ohm R."/>
            <person name="Martin F."/>
            <person name="Silar P."/>
            <person name="Natvig D."/>
            <person name="Lalanne C."/>
            <person name="Gautier V."/>
            <person name="Ament-Velasquez S.L."/>
            <person name="Kruys A."/>
            <person name="Hutchinson M.I."/>
            <person name="Powell A.J."/>
            <person name="Barry K."/>
            <person name="Miller A.N."/>
            <person name="Grigoriev I.V."/>
            <person name="Debuchy R."/>
            <person name="Gladieux P."/>
            <person name="Thoren M.H."/>
            <person name="Johannesson H."/>
        </authorList>
    </citation>
    <scope>NUCLEOTIDE SEQUENCE</scope>
    <source>
        <strain evidence="3">PSN293</strain>
    </source>
</reference>
<feature type="compositionally biased region" description="Low complexity" evidence="1">
    <location>
        <begin position="621"/>
        <end position="631"/>
    </location>
</feature>
<comment type="caution">
    <text evidence="3">The sequence shown here is derived from an EMBL/GenBank/DDBJ whole genome shotgun (WGS) entry which is preliminary data.</text>
</comment>
<feature type="transmembrane region" description="Helical" evidence="2">
    <location>
        <begin position="363"/>
        <end position="389"/>
    </location>
</feature>
<feature type="transmembrane region" description="Helical" evidence="2">
    <location>
        <begin position="491"/>
        <end position="511"/>
    </location>
</feature>
<evidence type="ECO:0000313" key="4">
    <source>
        <dbReference type="Proteomes" id="UP001301769"/>
    </source>
</evidence>
<feature type="compositionally biased region" description="Polar residues" evidence="1">
    <location>
        <begin position="648"/>
        <end position="658"/>
    </location>
</feature>
<name>A0AAN7BA94_9PEZI</name>
<feature type="transmembrane region" description="Helical" evidence="2">
    <location>
        <begin position="296"/>
        <end position="324"/>
    </location>
</feature>
<keyword evidence="2" id="KW-1133">Transmembrane helix</keyword>
<feature type="region of interest" description="Disordered" evidence="1">
    <location>
        <begin position="601"/>
        <end position="669"/>
    </location>
</feature>
<organism evidence="3 4">
    <name type="scientific">Rhypophila decipiens</name>
    <dbReference type="NCBI Taxonomy" id="261697"/>
    <lineage>
        <taxon>Eukaryota</taxon>
        <taxon>Fungi</taxon>
        <taxon>Dikarya</taxon>
        <taxon>Ascomycota</taxon>
        <taxon>Pezizomycotina</taxon>
        <taxon>Sordariomycetes</taxon>
        <taxon>Sordariomycetidae</taxon>
        <taxon>Sordariales</taxon>
        <taxon>Naviculisporaceae</taxon>
        <taxon>Rhypophila</taxon>
    </lineage>
</organism>
<dbReference type="AlphaFoldDB" id="A0AAN7BA94"/>
<reference evidence="3" key="1">
    <citation type="journal article" date="2023" name="Mol. Phylogenet. Evol.">
        <title>Genome-scale phylogeny and comparative genomics of the fungal order Sordariales.</title>
        <authorList>
            <person name="Hensen N."/>
            <person name="Bonometti L."/>
            <person name="Westerberg I."/>
            <person name="Brannstrom I.O."/>
            <person name="Guillou S."/>
            <person name="Cros-Aarteil S."/>
            <person name="Calhoun S."/>
            <person name="Haridas S."/>
            <person name="Kuo A."/>
            <person name="Mondo S."/>
            <person name="Pangilinan J."/>
            <person name="Riley R."/>
            <person name="LaButti K."/>
            <person name="Andreopoulos B."/>
            <person name="Lipzen A."/>
            <person name="Chen C."/>
            <person name="Yan M."/>
            <person name="Daum C."/>
            <person name="Ng V."/>
            <person name="Clum A."/>
            <person name="Steindorff A."/>
            <person name="Ohm R.A."/>
            <person name="Martin F."/>
            <person name="Silar P."/>
            <person name="Natvig D.O."/>
            <person name="Lalanne C."/>
            <person name="Gautier V."/>
            <person name="Ament-Velasquez S.L."/>
            <person name="Kruys A."/>
            <person name="Hutchinson M.I."/>
            <person name="Powell A.J."/>
            <person name="Barry K."/>
            <person name="Miller A.N."/>
            <person name="Grigoriev I.V."/>
            <person name="Debuchy R."/>
            <person name="Gladieux P."/>
            <person name="Hiltunen Thoren M."/>
            <person name="Johannesson H."/>
        </authorList>
    </citation>
    <scope>NUCLEOTIDE SEQUENCE</scope>
    <source>
        <strain evidence="3">PSN293</strain>
    </source>
</reference>
<feature type="transmembrane region" description="Helical" evidence="2">
    <location>
        <begin position="517"/>
        <end position="534"/>
    </location>
</feature>